<keyword evidence="1" id="KW-1133">Transmembrane helix</keyword>
<evidence type="ECO:0000313" key="2">
    <source>
        <dbReference type="EMBL" id="MBP1966126.1"/>
    </source>
</evidence>
<proteinExistence type="predicted"/>
<evidence type="ECO:0000256" key="1">
    <source>
        <dbReference type="SAM" id="Phobius"/>
    </source>
</evidence>
<accession>A0ABS4I6S5</accession>
<dbReference type="RefSeq" id="WP_167068962.1">
    <property type="nucleotide sequence ID" value="NZ_JAAOZR010000098.1"/>
</dbReference>
<keyword evidence="1" id="KW-0812">Transmembrane</keyword>
<keyword evidence="1" id="KW-0472">Membrane</keyword>
<evidence type="ECO:0000313" key="3">
    <source>
        <dbReference type="Proteomes" id="UP001519344"/>
    </source>
</evidence>
<sequence>MLESKLQLDYPKKVKKWMIPMITKIAKGFSTIILLYVLFLSFLVFANPFVLLKEFSASIGLTEKVKMKAITTADSEKWDSLIREETSKGTVSAEKLKELHSKVENEAQSYTYRYKINYYAYFRYLVVGALFLKWAQSLTLKLAHARRE</sequence>
<protein>
    <submittedName>
        <fullName evidence="2">Uncharacterized protein</fullName>
    </submittedName>
</protein>
<gene>
    <name evidence="2" type="ORF">J2Z65_005384</name>
</gene>
<keyword evidence="3" id="KW-1185">Reference proteome</keyword>
<feature type="transmembrane region" description="Helical" evidence="1">
    <location>
        <begin position="121"/>
        <end position="143"/>
    </location>
</feature>
<reference evidence="2 3" key="1">
    <citation type="submission" date="2021-03" db="EMBL/GenBank/DDBJ databases">
        <title>Genomic Encyclopedia of Type Strains, Phase IV (KMG-IV): sequencing the most valuable type-strain genomes for metagenomic binning, comparative biology and taxonomic classification.</title>
        <authorList>
            <person name="Goeker M."/>
        </authorList>
    </citation>
    <scope>NUCLEOTIDE SEQUENCE [LARGE SCALE GENOMIC DNA]</scope>
    <source>
        <strain evidence="2 3">DSM 24950</strain>
    </source>
</reference>
<name>A0ABS4I6S5_9BACL</name>
<dbReference type="EMBL" id="JAGGKV010000018">
    <property type="protein sequence ID" value="MBP1966126.1"/>
    <property type="molecule type" value="Genomic_DNA"/>
</dbReference>
<organism evidence="2 3">
    <name type="scientific">Paenibacillus aceris</name>
    <dbReference type="NCBI Taxonomy" id="869555"/>
    <lineage>
        <taxon>Bacteria</taxon>
        <taxon>Bacillati</taxon>
        <taxon>Bacillota</taxon>
        <taxon>Bacilli</taxon>
        <taxon>Bacillales</taxon>
        <taxon>Paenibacillaceae</taxon>
        <taxon>Paenibacillus</taxon>
    </lineage>
</organism>
<dbReference type="Proteomes" id="UP001519344">
    <property type="component" value="Unassembled WGS sequence"/>
</dbReference>
<comment type="caution">
    <text evidence="2">The sequence shown here is derived from an EMBL/GenBank/DDBJ whole genome shotgun (WGS) entry which is preliminary data.</text>
</comment>
<feature type="transmembrane region" description="Helical" evidence="1">
    <location>
        <begin position="21"/>
        <end position="46"/>
    </location>
</feature>